<dbReference type="EMBL" id="HBFQ01039621">
    <property type="protein sequence ID" value="CAD8853745.1"/>
    <property type="molecule type" value="Transcribed_RNA"/>
</dbReference>
<reference evidence="2" key="1">
    <citation type="submission" date="2021-01" db="EMBL/GenBank/DDBJ databases">
        <authorList>
            <person name="Corre E."/>
            <person name="Pelletier E."/>
            <person name="Niang G."/>
            <person name="Scheremetjew M."/>
            <person name="Finn R."/>
            <person name="Kale V."/>
            <person name="Holt S."/>
            <person name="Cochrane G."/>
            <person name="Meng A."/>
            <person name="Brown T."/>
            <person name="Cohen L."/>
        </authorList>
    </citation>
    <scope>NUCLEOTIDE SEQUENCE</scope>
</reference>
<dbReference type="AlphaFoldDB" id="A0A7S1FAT4"/>
<sequence>MDEDLFCVNVKEVVPKFDQFSQKEPWDFQRPFGDNVAHRSPASPSTFASSSPSRSCCASEREVRNLSLSFENSVADRYQVLSPAHVDACGPVAGALPDLAETEDLQQRVCQVQDSWSPKDSPARGTSESTWADDFTLPRVSGFDDPPAREARERMWAEASVEERTDMRLDVASPAMDGPLTESPTADLECNFVQVSDFECREDPLAAQLVVPVNVTESCGPSAQEGTPDGLLRTPSSHIRVGKGLPATRSQPCSPVSSSRRVGDERLLLARAAARSAAAIRQAELRREVGKHDAYIESLMSSCLSKEEMREPYHVRRTPTVRVAPVSCSPLHVGDRLASMSTLPDGAEQAIRMTLGHQSCVR</sequence>
<feature type="compositionally biased region" description="Low complexity" evidence="1">
    <location>
        <begin position="39"/>
        <end position="54"/>
    </location>
</feature>
<feature type="region of interest" description="Disordered" evidence="1">
    <location>
        <begin position="31"/>
        <end position="54"/>
    </location>
</feature>
<feature type="compositionally biased region" description="Polar residues" evidence="1">
    <location>
        <begin position="111"/>
        <end position="130"/>
    </location>
</feature>
<protein>
    <submittedName>
        <fullName evidence="2">Uncharacterized protein</fullName>
    </submittedName>
</protein>
<proteinExistence type="predicted"/>
<organism evidence="2">
    <name type="scientific">Noctiluca scintillans</name>
    <name type="common">Sea sparkle</name>
    <name type="synonym">Red tide dinoflagellate</name>
    <dbReference type="NCBI Taxonomy" id="2966"/>
    <lineage>
        <taxon>Eukaryota</taxon>
        <taxon>Sar</taxon>
        <taxon>Alveolata</taxon>
        <taxon>Dinophyceae</taxon>
        <taxon>Noctilucales</taxon>
        <taxon>Noctilucaceae</taxon>
        <taxon>Noctiluca</taxon>
    </lineage>
</organism>
<feature type="region of interest" description="Disordered" evidence="1">
    <location>
        <begin position="111"/>
        <end position="153"/>
    </location>
</feature>
<evidence type="ECO:0000313" key="2">
    <source>
        <dbReference type="EMBL" id="CAD8853745.1"/>
    </source>
</evidence>
<accession>A0A7S1FAT4</accession>
<name>A0A7S1FAT4_NOCSC</name>
<evidence type="ECO:0000256" key="1">
    <source>
        <dbReference type="SAM" id="MobiDB-lite"/>
    </source>
</evidence>
<gene>
    <name evidence="2" type="ORF">NSCI0253_LOCUS28096</name>
</gene>